<dbReference type="GO" id="GO:0016787">
    <property type="term" value="F:hydrolase activity"/>
    <property type="evidence" value="ECO:0007669"/>
    <property type="project" value="UniProtKB-UniRule"/>
</dbReference>
<dbReference type="Pfam" id="PF01734">
    <property type="entry name" value="Patatin"/>
    <property type="match status" value="1"/>
</dbReference>
<organism evidence="7 8">
    <name type="scientific">Rhodocyclus tenuis</name>
    <name type="common">Rhodospirillum tenue</name>
    <dbReference type="NCBI Taxonomy" id="1066"/>
    <lineage>
        <taxon>Bacteria</taxon>
        <taxon>Pseudomonadati</taxon>
        <taxon>Pseudomonadota</taxon>
        <taxon>Betaproteobacteria</taxon>
        <taxon>Rhodocyclales</taxon>
        <taxon>Rhodocyclaceae</taxon>
        <taxon>Rhodocyclus</taxon>
    </lineage>
</organism>
<dbReference type="InterPro" id="IPR050301">
    <property type="entry name" value="NTE"/>
</dbReference>
<accession>A0A840G111</accession>
<evidence type="ECO:0000259" key="6">
    <source>
        <dbReference type="PROSITE" id="PS51635"/>
    </source>
</evidence>
<keyword evidence="2 4" id="KW-0442">Lipid degradation</keyword>
<evidence type="ECO:0000256" key="4">
    <source>
        <dbReference type="PROSITE-ProRule" id="PRU01161"/>
    </source>
</evidence>
<evidence type="ECO:0000313" key="7">
    <source>
        <dbReference type="EMBL" id="MBB4248087.1"/>
    </source>
</evidence>
<dbReference type="EMBL" id="JACIGE010000009">
    <property type="protein sequence ID" value="MBB4248087.1"/>
    <property type="molecule type" value="Genomic_DNA"/>
</dbReference>
<comment type="caution">
    <text evidence="4">Lacks conserved residue(s) required for the propagation of feature annotation.</text>
</comment>
<keyword evidence="5" id="KW-0812">Transmembrane</keyword>
<protein>
    <submittedName>
        <fullName evidence="7">Putative acylesterase/phospholipase RssA</fullName>
    </submittedName>
</protein>
<comment type="caution">
    <text evidence="7">The sequence shown here is derived from an EMBL/GenBank/DDBJ whole genome shotgun (WGS) entry which is preliminary data.</text>
</comment>
<feature type="domain" description="PNPLA" evidence="6">
    <location>
        <begin position="15"/>
        <end position="233"/>
    </location>
</feature>
<keyword evidence="3 4" id="KW-0443">Lipid metabolism</keyword>
<keyword evidence="5" id="KW-1133">Transmembrane helix</keyword>
<name>A0A840G111_RHOTE</name>
<evidence type="ECO:0000313" key="8">
    <source>
        <dbReference type="Proteomes" id="UP000587070"/>
    </source>
</evidence>
<evidence type="ECO:0000256" key="1">
    <source>
        <dbReference type="ARBA" id="ARBA00022801"/>
    </source>
</evidence>
<evidence type="ECO:0000256" key="5">
    <source>
        <dbReference type="SAM" id="Phobius"/>
    </source>
</evidence>
<dbReference type="PROSITE" id="PS51635">
    <property type="entry name" value="PNPLA"/>
    <property type="match status" value="1"/>
</dbReference>
<evidence type="ECO:0000256" key="3">
    <source>
        <dbReference type="ARBA" id="ARBA00023098"/>
    </source>
</evidence>
<feature type="short sequence motif" description="GXSXG" evidence="4">
    <location>
        <begin position="51"/>
        <end position="55"/>
    </location>
</feature>
<feature type="transmembrane region" description="Helical" evidence="5">
    <location>
        <begin position="48"/>
        <end position="66"/>
    </location>
</feature>
<proteinExistence type="predicted"/>
<dbReference type="OrthoDB" id="9798773at2"/>
<dbReference type="GO" id="GO:0016042">
    <property type="term" value="P:lipid catabolic process"/>
    <property type="evidence" value="ECO:0007669"/>
    <property type="project" value="UniProtKB-UniRule"/>
</dbReference>
<dbReference type="Proteomes" id="UP000587070">
    <property type="component" value="Unassembled WGS sequence"/>
</dbReference>
<keyword evidence="5" id="KW-0472">Membrane</keyword>
<dbReference type="RefSeq" id="WP_153117301.1">
    <property type="nucleotide sequence ID" value="NZ_JACIGE010000009.1"/>
</dbReference>
<dbReference type="AlphaFoldDB" id="A0A840G111"/>
<feature type="active site" description="Proton acceptor" evidence="4">
    <location>
        <position position="220"/>
    </location>
</feature>
<dbReference type="InterPro" id="IPR016035">
    <property type="entry name" value="Acyl_Trfase/lysoPLipase"/>
</dbReference>
<dbReference type="PANTHER" id="PTHR14226:SF29">
    <property type="entry name" value="NEUROPATHY TARGET ESTERASE SWS"/>
    <property type="match status" value="1"/>
</dbReference>
<evidence type="ECO:0000256" key="2">
    <source>
        <dbReference type="ARBA" id="ARBA00022963"/>
    </source>
</evidence>
<feature type="short sequence motif" description="DGA/G" evidence="4">
    <location>
        <begin position="220"/>
        <end position="222"/>
    </location>
</feature>
<dbReference type="Gene3D" id="3.40.1090.10">
    <property type="entry name" value="Cytosolic phospholipase A2 catalytic domain"/>
    <property type="match status" value="2"/>
</dbReference>
<feature type="active site" description="Nucleophile" evidence="4">
    <location>
        <position position="53"/>
    </location>
</feature>
<dbReference type="PANTHER" id="PTHR14226">
    <property type="entry name" value="NEUROPATHY TARGET ESTERASE/SWISS CHEESE D.MELANOGASTER"/>
    <property type="match status" value="1"/>
</dbReference>
<keyword evidence="8" id="KW-1185">Reference proteome</keyword>
<dbReference type="InterPro" id="IPR002641">
    <property type="entry name" value="PNPLA_dom"/>
</dbReference>
<gene>
    <name evidence="7" type="ORF">GGD90_002478</name>
</gene>
<dbReference type="SUPFAM" id="SSF52151">
    <property type="entry name" value="FabD/lysophospholipase-like"/>
    <property type="match status" value="1"/>
</dbReference>
<keyword evidence="1 4" id="KW-0378">Hydrolase</keyword>
<sequence>MSPARRRSRPVIGLALAGGGPVGGIYEVGALAALDEALDGADLSDLDIYVGVSSGAFVAAMLANGLRPAKLARMLMENDADEVFDPDILLRPAFGEYGKRLRRVPPLFWSSLLRYLSDPLHAGLFESFQRMSRALPAGIFDSAGIDALLCRLFSGDGRTNDFRQLRKKLFLVATDLESGASVAFGGPGRDSTPISTAVQASAALPGLFPPVEIDGNFYVDGALIKTLHASVALREGADLVLCINPLVPFDSGLAAQKPRAATPDDTPPRLVDGGLPAVLSQTFRAIIRSRMQVGMGRYQREFENADVVLFEPAADDAEMFFTNVFSYGSRRSVCEHAYQRTRSELYRRREELAPILARHGIRLNLALLRDRRCSLLPDSRNGRLATLTDSLEHSLDELAHCLQLRADKAA</sequence>
<reference evidence="7 8" key="1">
    <citation type="submission" date="2020-08" db="EMBL/GenBank/DDBJ databases">
        <title>Genome sequencing of Purple Non-Sulfur Bacteria from various extreme environments.</title>
        <authorList>
            <person name="Mayer M."/>
        </authorList>
    </citation>
    <scope>NUCLEOTIDE SEQUENCE [LARGE SCALE GENOMIC DNA]</scope>
    <source>
        <strain evidence="7 8">2761</strain>
    </source>
</reference>